<dbReference type="Proteomes" id="UP000288216">
    <property type="component" value="Unassembled WGS sequence"/>
</dbReference>
<dbReference type="SMART" id="SM00409">
    <property type="entry name" value="IG"/>
    <property type="match status" value="1"/>
</dbReference>
<dbReference type="GO" id="GO:0019871">
    <property type="term" value="F:sodium channel inhibitor activity"/>
    <property type="evidence" value="ECO:0007669"/>
    <property type="project" value="TreeGrafter"/>
</dbReference>
<comment type="subunit">
    <text evidence="19">A voltage-gated sodium (Nav) channel consists of an ion-conducting pore-forming alpha subunit functional on its own that is regulated by one or more beta subunits. Forms homodimers and homotrimers. SCN3B is non-covalently associated with alpha subunits and induces the formation of alpha subunit oligomers, including trimers. Interacts with SCN5A/Nav1.5; regulatory subunit of SCN5A/Nav1.5. Interacts with SCN7A/Nav2.1; probable regulatory subunit of SCN7A/Nav2.1. Interacts with SCN10A; regulatory subunit of SCN10A/Nav1.8. Interacts with NFASC; probably involved in targeting the sodium channels to the nodes of Ranvier.</text>
</comment>
<dbReference type="GO" id="GO:0044325">
    <property type="term" value="F:transmembrane transporter binding"/>
    <property type="evidence" value="ECO:0007669"/>
    <property type="project" value="TreeGrafter"/>
</dbReference>
<dbReference type="OrthoDB" id="9440529at2759"/>
<keyword evidence="12" id="KW-0472">Membrane</keyword>
<evidence type="ECO:0000259" key="21">
    <source>
        <dbReference type="PROSITE" id="PS50835"/>
    </source>
</evidence>
<keyword evidence="13" id="KW-1015">Disulfide bond</keyword>
<evidence type="ECO:0000256" key="14">
    <source>
        <dbReference type="ARBA" id="ARBA00023180"/>
    </source>
</evidence>
<keyword evidence="11" id="KW-0406">Ion transport</keyword>
<dbReference type="InterPro" id="IPR027098">
    <property type="entry name" value="Na_channel_b1/b3"/>
</dbReference>
<reference evidence="22 23" key="1">
    <citation type="journal article" date="2018" name="Nat. Ecol. Evol.">
        <title>Shark genomes provide insights into elasmobranch evolution and the origin of vertebrates.</title>
        <authorList>
            <person name="Hara Y"/>
            <person name="Yamaguchi K"/>
            <person name="Onimaru K"/>
            <person name="Kadota M"/>
            <person name="Koyanagi M"/>
            <person name="Keeley SD"/>
            <person name="Tatsumi K"/>
            <person name="Tanaka K"/>
            <person name="Motone F"/>
            <person name="Kageyama Y"/>
            <person name="Nozu R"/>
            <person name="Adachi N"/>
            <person name="Nishimura O"/>
            <person name="Nakagawa R"/>
            <person name="Tanegashima C"/>
            <person name="Kiyatake I"/>
            <person name="Matsumoto R"/>
            <person name="Murakumo K"/>
            <person name="Nishida K"/>
            <person name="Terakita A"/>
            <person name="Kuratani S"/>
            <person name="Sato K"/>
            <person name="Hyodo S Kuraku.S."/>
        </authorList>
    </citation>
    <scope>NUCLEOTIDE SEQUENCE [LARGE SCALE GENOMIC DNA]</scope>
</reference>
<dbReference type="InterPro" id="IPR036179">
    <property type="entry name" value="Ig-like_dom_sf"/>
</dbReference>
<keyword evidence="14" id="KW-0325">Glycoprotein</keyword>
<accession>A0A401PKB6</accession>
<keyword evidence="15" id="KW-0739">Sodium transport</keyword>
<evidence type="ECO:0000256" key="8">
    <source>
        <dbReference type="ARBA" id="ARBA00022882"/>
    </source>
</evidence>
<evidence type="ECO:0000256" key="2">
    <source>
        <dbReference type="ARBA" id="ARBA00010404"/>
    </source>
</evidence>
<evidence type="ECO:0000256" key="11">
    <source>
        <dbReference type="ARBA" id="ARBA00023065"/>
    </source>
</evidence>
<evidence type="ECO:0000256" key="16">
    <source>
        <dbReference type="ARBA" id="ARBA00023303"/>
    </source>
</evidence>
<dbReference type="GO" id="GO:0086005">
    <property type="term" value="P:ventricular cardiac muscle cell action potential"/>
    <property type="evidence" value="ECO:0007669"/>
    <property type="project" value="TreeGrafter"/>
</dbReference>
<keyword evidence="7 20" id="KW-0732">Signal</keyword>
<evidence type="ECO:0000256" key="4">
    <source>
        <dbReference type="ARBA" id="ARBA00022461"/>
    </source>
</evidence>
<keyword evidence="9" id="KW-1133">Transmembrane helix</keyword>
<keyword evidence="6" id="KW-0812">Transmembrane</keyword>
<dbReference type="AlphaFoldDB" id="A0A401PKB6"/>
<feature type="domain" description="Ig-like" evidence="21">
    <location>
        <begin position="29"/>
        <end position="136"/>
    </location>
</feature>
<keyword evidence="16" id="KW-0407">Ion channel</keyword>
<dbReference type="InterPro" id="IPR007110">
    <property type="entry name" value="Ig-like_dom"/>
</dbReference>
<keyword evidence="17" id="KW-0393">Immunoglobulin domain</keyword>
<dbReference type="FunFam" id="2.60.40.10:FF:000375">
    <property type="entry name" value="Sodium channel beta 1 subunit"/>
    <property type="match status" value="1"/>
</dbReference>
<dbReference type="PROSITE" id="PS50835">
    <property type="entry name" value="IG_LIKE"/>
    <property type="match status" value="1"/>
</dbReference>
<evidence type="ECO:0000256" key="5">
    <source>
        <dbReference type="ARBA" id="ARBA00022475"/>
    </source>
</evidence>
<evidence type="ECO:0000256" key="19">
    <source>
        <dbReference type="ARBA" id="ARBA00049669"/>
    </source>
</evidence>
<dbReference type="Gene3D" id="2.60.40.10">
    <property type="entry name" value="Immunoglobulins"/>
    <property type="match status" value="1"/>
</dbReference>
<dbReference type="InterPro" id="IPR003599">
    <property type="entry name" value="Ig_sub"/>
</dbReference>
<evidence type="ECO:0000256" key="15">
    <source>
        <dbReference type="ARBA" id="ARBA00023201"/>
    </source>
</evidence>
<evidence type="ECO:0000256" key="6">
    <source>
        <dbReference type="ARBA" id="ARBA00022692"/>
    </source>
</evidence>
<dbReference type="GO" id="GO:0086091">
    <property type="term" value="P:regulation of heart rate by cardiac conduction"/>
    <property type="evidence" value="ECO:0007669"/>
    <property type="project" value="TreeGrafter"/>
</dbReference>
<evidence type="ECO:0000256" key="20">
    <source>
        <dbReference type="SAM" id="SignalP"/>
    </source>
</evidence>
<keyword evidence="10" id="KW-0915">Sodium</keyword>
<dbReference type="PANTHER" id="PTHR10546">
    <property type="entry name" value="SODIUM CHANNEL SUBUNIT BETA-1 AND 3"/>
    <property type="match status" value="1"/>
</dbReference>
<evidence type="ECO:0000256" key="17">
    <source>
        <dbReference type="ARBA" id="ARBA00023319"/>
    </source>
</evidence>
<evidence type="ECO:0000256" key="18">
    <source>
        <dbReference type="ARBA" id="ARBA00044530"/>
    </source>
</evidence>
<comment type="caution">
    <text evidence="22">The sequence shown here is derived from an EMBL/GenBank/DDBJ whole genome shotgun (WGS) entry which is preliminary data.</text>
</comment>
<keyword evidence="3" id="KW-0813">Transport</keyword>
<comment type="subcellular location">
    <subcellularLocation>
        <location evidence="1">Cell membrane</location>
        <topology evidence="1">Single-pass type I membrane protein</topology>
    </subcellularLocation>
</comment>
<gene>
    <name evidence="22" type="ORF">scyTo_0002642</name>
</gene>
<dbReference type="Pfam" id="PF07686">
    <property type="entry name" value="V-set"/>
    <property type="match status" value="1"/>
</dbReference>
<proteinExistence type="inferred from homology"/>
<evidence type="ECO:0000313" key="22">
    <source>
        <dbReference type="EMBL" id="GCB73563.1"/>
    </source>
</evidence>
<organism evidence="22 23">
    <name type="scientific">Scyliorhinus torazame</name>
    <name type="common">Cloudy catshark</name>
    <name type="synonym">Catulus torazame</name>
    <dbReference type="NCBI Taxonomy" id="75743"/>
    <lineage>
        <taxon>Eukaryota</taxon>
        <taxon>Metazoa</taxon>
        <taxon>Chordata</taxon>
        <taxon>Craniata</taxon>
        <taxon>Vertebrata</taxon>
        <taxon>Chondrichthyes</taxon>
        <taxon>Elasmobranchii</taxon>
        <taxon>Galeomorphii</taxon>
        <taxon>Galeoidea</taxon>
        <taxon>Carcharhiniformes</taxon>
        <taxon>Scyliorhinidae</taxon>
        <taxon>Scyliorhinus</taxon>
    </lineage>
</organism>
<dbReference type="GO" id="GO:0001518">
    <property type="term" value="C:voltage-gated sodium channel complex"/>
    <property type="evidence" value="ECO:0007669"/>
    <property type="project" value="InterPro"/>
</dbReference>
<keyword evidence="4" id="KW-0894">Sodium channel</keyword>
<keyword evidence="23" id="KW-1185">Reference proteome</keyword>
<keyword evidence="8" id="KW-0851">Voltage-gated channel</keyword>
<name>A0A401PKB6_SCYTO</name>
<evidence type="ECO:0000256" key="10">
    <source>
        <dbReference type="ARBA" id="ARBA00023053"/>
    </source>
</evidence>
<evidence type="ECO:0000313" key="23">
    <source>
        <dbReference type="Proteomes" id="UP000288216"/>
    </source>
</evidence>
<dbReference type="SUPFAM" id="SSF48726">
    <property type="entry name" value="Immunoglobulin"/>
    <property type="match status" value="1"/>
</dbReference>
<evidence type="ECO:0000256" key="7">
    <source>
        <dbReference type="ARBA" id="ARBA00022729"/>
    </source>
</evidence>
<protein>
    <recommendedName>
        <fullName evidence="18">Sodium channel regulatory subunit beta-3</fullName>
    </recommendedName>
</protein>
<sequence>MNSWNAVLYSVQLLVILFVHGCWFVCVEVPSDTEALHGTNMKLTCISCMRREEVNTDTMVEWTYISIDGKEISIYEYNGEPRELKGPYQGRILWNGSKDLQDVSITIVNVSLNDSGLYRCTIKRHFNYEMHRPSVTEVKEVQLTVHEDALEDFTSYISEIMMYLLLKKLYKKIQQTTWQYHLETKRITPQFLLKNRNSFTLDRLALQSPGRSATSIVID</sequence>
<dbReference type="InterPro" id="IPR013106">
    <property type="entry name" value="Ig_V-set"/>
</dbReference>
<evidence type="ECO:0000256" key="9">
    <source>
        <dbReference type="ARBA" id="ARBA00022989"/>
    </source>
</evidence>
<evidence type="ECO:0000256" key="13">
    <source>
        <dbReference type="ARBA" id="ARBA00023157"/>
    </source>
</evidence>
<comment type="similarity">
    <text evidence="2">Belongs to the sodium channel auxiliary subunit SCN3B (TC 8.A.17) family.</text>
</comment>
<keyword evidence="5" id="KW-1003">Cell membrane</keyword>
<feature type="chain" id="PRO_5019329937" description="Sodium channel regulatory subunit beta-3" evidence="20">
    <location>
        <begin position="22"/>
        <end position="219"/>
    </location>
</feature>
<dbReference type="InterPro" id="IPR013783">
    <property type="entry name" value="Ig-like_fold"/>
</dbReference>
<evidence type="ECO:0000256" key="3">
    <source>
        <dbReference type="ARBA" id="ARBA00022448"/>
    </source>
</evidence>
<dbReference type="GO" id="GO:0005272">
    <property type="term" value="F:sodium channel activity"/>
    <property type="evidence" value="ECO:0007669"/>
    <property type="project" value="UniProtKB-KW"/>
</dbReference>
<dbReference type="STRING" id="75743.A0A401PKB6"/>
<dbReference type="EMBL" id="BFAA01000675">
    <property type="protein sequence ID" value="GCB73563.1"/>
    <property type="molecule type" value="Genomic_DNA"/>
</dbReference>
<feature type="signal peptide" evidence="20">
    <location>
        <begin position="1"/>
        <end position="21"/>
    </location>
</feature>
<evidence type="ECO:0000256" key="1">
    <source>
        <dbReference type="ARBA" id="ARBA00004251"/>
    </source>
</evidence>
<dbReference type="PANTHER" id="PTHR10546:SF1">
    <property type="entry name" value="SODIUM CHANNEL SUBUNIT BETA-3"/>
    <property type="match status" value="1"/>
</dbReference>
<evidence type="ECO:0000256" key="12">
    <source>
        <dbReference type="ARBA" id="ARBA00023136"/>
    </source>
</evidence>